<sequence>MSELIGIAGPVMWIRHYMISKIRADAPFRVKMNEEDFIREFKPILNKFGLDLSNTSSIDGFSIIEFNPEKLTSLETIDMSSDIEGTRQFLTDKIRGNEQFKVTMKEKYFDENFLTLINEMRAWELVSFEQEMVTIQRKRS</sequence>
<dbReference type="EMBL" id="CP145894">
    <property type="protein sequence ID" value="WWP24127.1"/>
    <property type="molecule type" value="Genomic_DNA"/>
</dbReference>
<reference evidence="1 2" key="1">
    <citation type="submission" date="2024-02" db="EMBL/GenBank/DDBJ databases">
        <title>Complete sequences of two Paenibacillus sp. strains and one Lysinibacillus strain isolated from the environment on STAA medium highlight biotechnological potential.</title>
        <authorList>
            <person name="Attere S.A."/>
            <person name="Piche L.C."/>
            <person name="Intertaglia L."/>
            <person name="Lami R."/>
            <person name="Charette S.J."/>
            <person name="Vincent A.T."/>
        </authorList>
    </citation>
    <scope>NUCLEOTIDE SEQUENCE [LARGE SCALE GENOMIC DNA]</scope>
    <source>
        <strain evidence="1 2">Y5S-7</strain>
        <plasmid evidence="1 2">pY5S7-2</plasmid>
    </source>
</reference>
<dbReference type="GeneID" id="93480228"/>
<protein>
    <submittedName>
        <fullName evidence="1">Uncharacterized protein</fullName>
    </submittedName>
</protein>
<gene>
    <name evidence="1" type="ORF">V6668_32145</name>
</gene>
<proteinExistence type="predicted"/>
<evidence type="ECO:0000313" key="2">
    <source>
        <dbReference type="Proteomes" id="UP001364764"/>
    </source>
</evidence>
<accession>A0ABD8B2T3</accession>
<geneLocation type="plasmid" evidence="1 2">
    <name>pY5S7-2</name>
</geneLocation>
<keyword evidence="1" id="KW-0614">Plasmid</keyword>
<dbReference type="AlphaFoldDB" id="A0ABD8B2T3"/>
<evidence type="ECO:0000313" key="1">
    <source>
        <dbReference type="EMBL" id="WWP24127.1"/>
    </source>
</evidence>
<name>A0ABD8B2T3_PAEAM</name>
<dbReference type="Proteomes" id="UP001364764">
    <property type="component" value="Plasmid pY5S7-2"/>
</dbReference>
<organism evidence="1 2">
    <name type="scientific">Paenibacillus amylolyticus</name>
    <dbReference type="NCBI Taxonomy" id="1451"/>
    <lineage>
        <taxon>Bacteria</taxon>
        <taxon>Bacillati</taxon>
        <taxon>Bacillota</taxon>
        <taxon>Bacilli</taxon>
        <taxon>Bacillales</taxon>
        <taxon>Paenibacillaceae</taxon>
        <taxon>Paenibacillus</taxon>
    </lineage>
</organism>
<dbReference type="RefSeq" id="WP_338709216.1">
    <property type="nucleotide sequence ID" value="NZ_CP145894.1"/>
</dbReference>